<dbReference type="OrthoDB" id="6478931at2759"/>
<gene>
    <name evidence="7" type="primary">RvY_10658-1</name>
    <name evidence="7" type="synonym">RvY_10658.1</name>
    <name evidence="7" type="ORF">RvY_10658</name>
</gene>
<feature type="transmembrane region" description="Helical" evidence="6">
    <location>
        <begin position="175"/>
        <end position="195"/>
    </location>
</feature>
<keyword evidence="2 6" id="KW-0812">Transmembrane</keyword>
<feature type="transmembrane region" description="Helical" evidence="6">
    <location>
        <begin position="233"/>
        <end position="259"/>
    </location>
</feature>
<accession>A0A1D1VIW0</accession>
<dbReference type="PANTHER" id="PTHR21421">
    <property type="entry name" value="GUSTATORY RECEPTOR"/>
    <property type="match status" value="1"/>
</dbReference>
<evidence type="ECO:0000256" key="6">
    <source>
        <dbReference type="SAM" id="Phobius"/>
    </source>
</evidence>
<feature type="transmembrane region" description="Helical" evidence="6">
    <location>
        <begin position="84"/>
        <end position="102"/>
    </location>
</feature>
<dbReference type="GO" id="GO:0050909">
    <property type="term" value="P:sensory perception of taste"/>
    <property type="evidence" value="ECO:0007669"/>
    <property type="project" value="InterPro"/>
</dbReference>
<name>A0A1D1VIW0_RAMVA</name>
<reference evidence="7 8" key="1">
    <citation type="journal article" date="2016" name="Nat. Commun.">
        <title>Extremotolerant tardigrade genome and improved radiotolerance of human cultured cells by tardigrade-unique protein.</title>
        <authorList>
            <person name="Hashimoto T."/>
            <person name="Horikawa D.D."/>
            <person name="Saito Y."/>
            <person name="Kuwahara H."/>
            <person name="Kozuka-Hata H."/>
            <person name="Shin-I T."/>
            <person name="Minakuchi Y."/>
            <person name="Ohishi K."/>
            <person name="Motoyama A."/>
            <person name="Aizu T."/>
            <person name="Enomoto A."/>
            <person name="Kondo K."/>
            <person name="Tanaka S."/>
            <person name="Hara Y."/>
            <person name="Koshikawa S."/>
            <person name="Sagara H."/>
            <person name="Miura T."/>
            <person name="Yokobori S."/>
            <person name="Miyagawa K."/>
            <person name="Suzuki Y."/>
            <person name="Kubo T."/>
            <person name="Oyama M."/>
            <person name="Kohara Y."/>
            <person name="Fujiyama A."/>
            <person name="Arakawa K."/>
            <person name="Katayama T."/>
            <person name="Toyoda A."/>
            <person name="Kunieda T."/>
        </authorList>
    </citation>
    <scope>NUCLEOTIDE SEQUENCE [LARGE SCALE GENOMIC DNA]</scope>
    <source>
        <strain evidence="7 8">YOKOZUNA-1</strain>
    </source>
</reference>
<keyword evidence="8" id="KW-1185">Reference proteome</keyword>
<proteinExistence type="predicted"/>
<protein>
    <recommendedName>
        <fullName evidence="9">Gustatory receptor</fullName>
    </recommendedName>
</protein>
<dbReference type="PANTHER" id="PTHR21421:SF29">
    <property type="entry name" value="GUSTATORY RECEPTOR 5A FOR TREHALOSE-RELATED"/>
    <property type="match status" value="1"/>
</dbReference>
<evidence type="ECO:0000313" key="7">
    <source>
        <dbReference type="EMBL" id="GAU99697.1"/>
    </source>
</evidence>
<dbReference type="Pfam" id="PF08395">
    <property type="entry name" value="7tm_7"/>
    <property type="match status" value="1"/>
</dbReference>
<dbReference type="InterPro" id="IPR013604">
    <property type="entry name" value="7TM_chemorcpt"/>
</dbReference>
<evidence type="ECO:0000313" key="8">
    <source>
        <dbReference type="Proteomes" id="UP000186922"/>
    </source>
</evidence>
<organism evidence="7 8">
    <name type="scientific">Ramazzottius varieornatus</name>
    <name type="common">Water bear</name>
    <name type="synonym">Tardigrade</name>
    <dbReference type="NCBI Taxonomy" id="947166"/>
    <lineage>
        <taxon>Eukaryota</taxon>
        <taxon>Metazoa</taxon>
        <taxon>Ecdysozoa</taxon>
        <taxon>Tardigrada</taxon>
        <taxon>Eutardigrada</taxon>
        <taxon>Parachela</taxon>
        <taxon>Hypsibioidea</taxon>
        <taxon>Ramazzottiidae</taxon>
        <taxon>Ramazzottius</taxon>
    </lineage>
</organism>
<dbReference type="Proteomes" id="UP000186922">
    <property type="component" value="Unassembled WGS sequence"/>
</dbReference>
<feature type="transmembrane region" description="Helical" evidence="6">
    <location>
        <begin position="365"/>
        <end position="382"/>
    </location>
</feature>
<comment type="caution">
    <text evidence="7">The sequence shown here is derived from an EMBL/GenBank/DDBJ whole genome shotgun (WGS) entry which is preliminary data.</text>
</comment>
<evidence type="ECO:0000256" key="3">
    <source>
        <dbReference type="ARBA" id="ARBA00022989"/>
    </source>
</evidence>
<evidence type="ECO:0000256" key="5">
    <source>
        <dbReference type="ARBA" id="ARBA00023170"/>
    </source>
</evidence>
<feature type="transmembrane region" description="Helical" evidence="6">
    <location>
        <begin position="443"/>
        <end position="461"/>
    </location>
</feature>
<keyword evidence="3 6" id="KW-1133">Transmembrane helix</keyword>
<feature type="transmembrane region" description="Helical" evidence="6">
    <location>
        <begin position="326"/>
        <end position="350"/>
    </location>
</feature>
<dbReference type="EMBL" id="BDGG01000005">
    <property type="protein sequence ID" value="GAU99697.1"/>
    <property type="molecule type" value="Genomic_DNA"/>
</dbReference>
<evidence type="ECO:0000256" key="2">
    <source>
        <dbReference type="ARBA" id="ARBA00022692"/>
    </source>
</evidence>
<dbReference type="GO" id="GO:0051606">
    <property type="term" value="P:detection of stimulus"/>
    <property type="evidence" value="ECO:0007669"/>
    <property type="project" value="UniProtKB-ARBA"/>
</dbReference>
<evidence type="ECO:0000256" key="4">
    <source>
        <dbReference type="ARBA" id="ARBA00023136"/>
    </source>
</evidence>
<evidence type="ECO:0000256" key="1">
    <source>
        <dbReference type="ARBA" id="ARBA00004141"/>
    </source>
</evidence>
<dbReference type="GO" id="GO:0038023">
    <property type="term" value="F:signaling receptor activity"/>
    <property type="evidence" value="ECO:0007669"/>
    <property type="project" value="UniProtKB-ARBA"/>
</dbReference>
<keyword evidence="4 6" id="KW-0472">Membrane</keyword>
<keyword evidence="5" id="KW-0675">Receptor</keyword>
<dbReference type="GO" id="GO:0016020">
    <property type="term" value="C:membrane"/>
    <property type="evidence" value="ECO:0007669"/>
    <property type="project" value="UniProtKB-SubCell"/>
</dbReference>
<evidence type="ECO:0008006" key="9">
    <source>
        <dbReference type="Google" id="ProtNLM"/>
    </source>
</evidence>
<feature type="transmembrane region" description="Helical" evidence="6">
    <location>
        <begin position="114"/>
        <end position="139"/>
    </location>
</feature>
<sequence>MDISCRAGNHLWHIDPGFSQISEVPCVSPGSAEPDELDTGLWSSLPVKLLLTFVRFFGVKCATHPFVRLKHRRCFAWISKSWQLYLLLISILVIIVDSFKSYESYLNRIKSFEFTALSISIYRLFFVTKNLFFVIKLFLLRKTAKRLFKAVHDICWPRGENMETTEIAQRKVRNFAAFLVGTGCVVLIVILLAFFESFREIITKKLTVGKFDCGWWCPIRFPVLGEFPLWLTFLFYSCSFTVAVGVDISPQLFTMLLIYPIGLRFKLFTRHLKETNGVADTPPRTARPSRSGSRLGVPWSDRSRVLRAQTVFHLEMSQLVLEMDEAFSTLFMLVYITDFLGFIATASMFIHNRNGSAHLNFDTEILPIFLALVAISVIFSLLRTGFGVWLSEQAHSVLPHLFELNLRVSSDEDTFLCTSFISRLQGSRVALTAGGFLYITREFVITILGVLLTYFLFLYQMQDQKMDISRWTKPEVDLYKPAFSKP</sequence>
<comment type="subcellular location">
    <subcellularLocation>
        <location evidence="1">Membrane</location>
        <topology evidence="1">Multi-pass membrane protein</topology>
    </subcellularLocation>
</comment>
<dbReference type="AlphaFoldDB" id="A0A1D1VIW0"/>